<sequence>MNLRQVTEQCTTMITRLTTGSLSVQFKFPSEKRSGDLIEYGGLKALRESAVMKSIPYKDIYDSLIENDAFHVKLIDGSLMSFQYAFFANSGKLAKHRLLFFPSPKLPEYDSNYKDYLENDLYIDAMEPSLVKFPVRFDFDPKYQKSPFHPASHLTLGQYKNCRIPVSMPVSPRKFTLFIIRNFYHTNYRQYKNMYDKKDKFVTPVGTITSLERDISHFIL</sequence>
<organism evidence="1 2">
    <name type="scientific">Pseudidiomarina insulisalsae</name>
    <dbReference type="NCBI Taxonomy" id="575789"/>
    <lineage>
        <taxon>Bacteria</taxon>
        <taxon>Pseudomonadati</taxon>
        <taxon>Pseudomonadota</taxon>
        <taxon>Gammaproteobacteria</taxon>
        <taxon>Alteromonadales</taxon>
        <taxon>Idiomarinaceae</taxon>
        <taxon>Pseudidiomarina</taxon>
    </lineage>
</organism>
<comment type="caution">
    <text evidence="1">The sequence shown here is derived from an EMBL/GenBank/DDBJ whole genome shotgun (WGS) entry which is preliminary data.</text>
</comment>
<dbReference type="AlphaFoldDB" id="A0A432YLH4"/>
<dbReference type="EMBL" id="PIPY01000005">
    <property type="protein sequence ID" value="RUO61790.1"/>
    <property type="molecule type" value="Genomic_DNA"/>
</dbReference>
<dbReference type="Pfam" id="PF10053">
    <property type="entry name" value="DUF2290"/>
    <property type="match status" value="1"/>
</dbReference>
<evidence type="ECO:0000313" key="1">
    <source>
        <dbReference type="EMBL" id="RUO61790.1"/>
    </source>
</evidence>
<gene>
    <name evidence="1" type="ORF">CWI71_05365</name>
</gene>
<accession>A0A432YLH4</accession>
<dbReference type="InterPro" id="IPR018742">
    <property type="entry name" value="DUF2290"/>
</dbReference>
<keyword evidence="2" id="KW-1185">Reference proteome</keyword>
<name>A0A432YLH4_9GAMM</name>
<reference evidence="2" key="1">
    <citation type="journal article" date="2018" name="Front. Microbiol.">
        <title>Genome-Based Analysis Reveals the Taxonomy and Diversity of the Family Idiomarinaceae.</title>
        <authorList>
            <person name="Liu Y."/>
            <person name="Lai Q."/>
            <person name="Shao Z."/>
        </authorList>
    </citation>
    <scope>NUCLEOTIDE SEQUENCE [LARGE SCALE GENOMIC DNA]</scope>
    <source>
        <strain evidence="2">CVS-6</strain>
    </source>
</reference>
<proteinExistence type="predicted"/>
<protein>
    <submittedName>
        <fullName evidence="1">DUF2290 domain-containing protein</fullName>
    </submittedName>
</protein>
<dbReference type="Proteomes" id="UP000288259">
    <property type="component" value="Unassembled WGS sequence"/>
</dbReference>
<evidence type="ECO:0000313" key="2">
    <source>
        <dbReference type="Proteomes" id="UP000288259"/>
    </source>
</evidence>